<dbReference type="OrthoDB" id="5761230at2"/>
<dbReference type="RefSeq" id="WP_072833249.1">
    <property type="nucleotide sequence ID" value="NZ_FQUU01000001.1"/>
</dbReference>
<keyword evidence="3 6" id="KW-0812">Transmembrane</keyword>
<feature type="transmembrane region" description="Helical" evidence="6">
    <location>
        <begin position="72"/>
        <end position="91"/>
    </location>
</feature>
<feature type="transmembrane region" description="Helical" evidence="6">
    <location>
        <begin position="289"/>
        <end position="308"/>
    </location>
</feature>
<evidence type="ECO:0000313" key="8">
    <source>
        <dbReference type="Proteomes" id="UP000184048"/>
    </source>
</evidence>
<evidence type="ECO:0000256" key="5">
    <source>
        <dbReference type="ARBA" id="ARBA00023136"/>
    </source>
</evidence>
<keyword evidence="4 6" id="KW-1133">Transmembrane helix</keyword>
<evidence type="ECO:0000256" key="4">
    <source>
        <dbReference type="ARBA" id="ARBA00022989"/>
    </source>
</evidence>
<dbReference type="Proteomes" id="UP000184048">
    <property type="component" value="Unassembled WGS sequence"/>
</dbReference>
<dbReference type="Pfam" id="PF01594">
    <property type="entry name" value="AI-2E_transport"/>
    <property type="match status" value="1"/>
</dbReference>
<name>A0A1M4SC52_9BACT</name>
<accession>A0A1M4SC52</accession>
<comment type="subcellular location">
    <subcellularLocation>
        <location evidence="1">Membrane</location>
        <topology evidence="1">Multi-pass membrane protein</topology>
    </subcellularLocation>
</comment>
<feature type="transmembrane region" description="Helical" evidence="6">
    <location>
        <begin position="39"/>
        <end position="60"/>
    </location>
</feature>
<protein>
    <submittedName>
        <fullName evidence="7">Predicted PurR-regulated permease PerM</fullName>
    </submittedName>
</protein>
<evidence type="ECO:0000256" key="3">
    <source>
        <dbReference type="ARBA" id="ARBA00022692"/>
    </source>
</evidence>
<evidence type="ECO:0000313" key="7">
    <source>
        <dbReference type="EMBL" id="SHE29796.1"/>
    </source>
</evidence>
<keyword evidence="8" id="KW-1185">Reference proteome</keyword>
<feature type="transmembrane region" description="Helical" evidence="6">
    <location>
        <begin position="156"/>
        <end position="173"/>
    </location>
</feature>
<feature type="transmembrane region" description="Helical" evidence="6">
    <location>
        <begin position="314"/>
        <end position="336"/>
    </location>
</feature>
<feature type="transmembrane region" description="Helical" evidence="6">
    <location>
        <begin position="16"/>
        <end position="33"/>
    </location>
</feature>
<dbReference type="PANTHER" id="PTHR21716:SF62">
    <property type="entry name" value="TRANSPORT PROTEIN YDBI-RELATED"/>
    <property type="match status" value="1"/>
</dbReference>
<dbReference type="PANTHER" id="PTHR21716">
    <property type="entry name" value="TRANSMEMBRANE PROTEIN"/>
    <property type="match status" value="1"/>
</dbReference>
<dbReference type="InterPro" id="IPR002549">
    <property type="entry name" value="AI-2E-like"/>
</dbReference>
<gene>
    <name evidence="7" type="ORF">SAMN02745131_00060</name>
</gene>
<dbReference type="AlphaFoldDB" id="A0A1M4SC52"/>
<evidence type="ECO:0000256" key="2">
    <source>
        <dbReference type="ARBA" id="ARBA00009773"/>
    </source>
</evidence>
<dbReference type="EMBL" id="FQUU01000001">
    <property type="protein sequence ID" value="SHE29796.1"/>
    <property type="molecule type" value="Genomic_DNA"/>
</dbReference>
<feature type="transmembrane region" description="Helical" evidence="6">
    <location>
        <begin position="210"/>
        <end position="243"/>
    </location>
</feature>
<keyword evidence="5 6" id="KW-0472">Membrane</keyword>
<dbReference type="GO" id="GO:0016020">
    <property type="term" value="C:membrane"/>
    <property type="evidence" value="ECO:0007669"/>
    <property type="project" value="UniProtKB-SubCell"/>
</dbReference>
<comment type="similarity">
    <text evidence="2">Belongs to the autoinducer-2 exporter (AI-2E) (TC 2.A.86) family.</text>
</comment>
<dbReference type="GO" id="GO:0055085">
    <property type="term" value="P:transmembrane transport"/>
    <property type="evidence" value="ECO:0007669"/>
    <property type="project" value="TreeGrafter"/>
</dbReference>
<feature type="transmembrane region" description="Helical" evidence="6">
    <location>
        <begin position="249"/>
        <end position="277"/>
    </location>
</feature>
<evidence type="ECO:0000256" key="1">
    <source>
        <dbReference type="ARBA" id="ARBA00004141"/>
    </source>
</evidence>
<proteinExistence type="inferred from homology"/>
<reference evidence="7 8" key="1">
    <citation type="submission" date="2016-11" db="EMBL/GenBank/DDBJ databases">
        <authorList>
            <person name="Jaros S."/>
            <person name="Januszkiewicz K."/>
            <person name="Wedrychowicz H."/>
        </authorList>
    </citation>
    <scope>NUCLEOTIDE SEQUENCE [LARGE SCALE GENOMIC DNA]</scope>
    <source>
        <strain evidence="7 8">DSM 18119</strain>
    </source>
</reference>
<sequence length="341" mass="37370">MEKDNAYNLKDFTKKAWIAGGILAFILILLLLFKATFNVLLLILAGTLIAVFFRGFSGLIKRKTKWKTGTSLIISVTISLLFLILIFWLMGSKLATQVTQFNESFPTTIENAKQQLNKTEIGKQVVQKLSSEKTHKKLTSVAQTFFKTSFGVLGDIYVILFIGLFFTVSPGVYKKGLVKLVPAAGKHTAEDILEKMAGNLEKWLKGKLFAMLVVFVLTATGLLIIGVPMWLVLALIAGILNFIPNFGPLIALIPAVLVALLQGPSTAAWVAGLYIFVQIAESNFITPMVQQKLINIPPALIIIAQLMIAPLSGGWGLVVATPLMILIIVLVQELYIKKQQA</sequence>
<organism evidence="7 8">
    <name type="scientific">Flavisolibacter ginsengisoli DSM 18119</name>
    <dbReference type="NCBI Taxonomy" id="1121884"/>
    <lineage>
        <taxon>Bacteria</taxon>
        <taxon>Pseudomonadati</taxon>
        <taxon>Bacteroidota</taxon>
        <taxon>Chitinophagia</taxon>
        <taxon>Chitinophagales</taxon>
        <taxon>Chitinophagaceae</taxon>
        <taxon>Flavisolibacter</taxon>
    </lineage>
</organism>
<evidence type="ECO:0000256" key="6">
    <source>
        <dbReference type="SAM" id="Phobius"/>
    </source>
</evidence>